<keyword evidence="4" id="KW-1185">Reference proteome</keyword>
<evidence type="ECO:0000256" key="2">
    <source>
        <dbReference type="SAM" id="Phobius"/>
    </source>
</evidence>
<comment type="caution">
    <text evidence="3">The sequence shown here is derived from an EMBL/GenBank/DDBJ whole genome shotgun (WGS) entry which is preliminary data.</text>
</comment>
<organism evidence="3 4">
    <name type="scientific">Acidovorax delafieldii 2AN</name>
    <dbReference type="NCBI Taxonomy" id="573060"/>
    <lineage>
        <taxon>Bacteria</taxon>
        <taxon>Pseudomonadati</taxon>
        <taxon>Pseudomonadota</taxon>
        <taxon>Betaproteobacteria</taxon>
        <taxon>Burkholderiales</taxon>
        <taxon>Comamonadaceae</taxon>
        <taxon>Acidovorax</taxon>
    </lineage>
</organism>
<reference evidence="3 4" key="1">
    <citation type="submission" date="2009-05" db="EMBL/GenBank/DDBJ databases">
        <title>The draft genome of Acidovorax delafieldii 2AN.</title>
        <authorList>
            <consortium name="US DOE Joint Genome Institute (JGI-PGF)"/>
            <person name="Lucas S."/>
            <person name="Copeland A."/>
            <person name="Lapidus A."/>
            <person name="Glavina del Rio T."/>
            <person name="Tice H."/>
            <person name="Bruce D."/>
            <person name="Goodwin L."/>
            <person name="Pitluck S."/>
            <person name="Larimer F."/>
            <person name="Land M.L."/>
            <person name="Hauser L."/>
            <person name="Shelobolina E.S."/>
            <person name="Picardal F."/>
            <person name="Roden E."/>
            <person name="Emerson D."/>
        </authorList>
    </citation>
    <scope>NUCLEOTIDE SEQUENCE [LARGE SCALE GENOMIC DNA]</scope>
    <source>
        <strain evidence="3 4">2AN</strain>
    </source>
</reference>
<dbReference type="AlphaFoldDB" id="C5T487"/>
<dbReference type="RefSeq" id="WP_005795514.1">
    <property type="nucleotide sequence ID" value="NZ_ACQT01000043.1"/>
</dbReference>
<gene>
    <name evidence="3" type="ORF">AcdelDRAFT_1717</name>
</gene>
<feature type="region of interest" description="Disordered" evidence="1">
    <location>
        <begin position="38"/>
        <end position="62"/>
    </location>
</feature>
<feature type="non-terminal residue" evidence="3">
    <location>
        <position position="62"/>
    </location>
</feature>
<proteinExistence type="predicted"/>
<keyword evidence="2" id="KW-0812">Transmembrane</keyword>
<accession>C5T487</accession>
<dbReference type="EMBL" id="ACQT01000043">
    <property type="protein sequence ID" value="EER60690.1"/>
    <property type="molecule type" value="Genomic_DNA"/>
</dbReference>
<name>C5T487_ACIDE</name>
<evidence type="ECO:0000313" key="4">
    <source>
        <dbReference type="Proteomes" id="UP000003856"/>
    </source>
</evidence>
<evidence type="ECO:0000313" key="3">
    <source>
        <dbReference type="EMBL" id="EER60690.1"/>
    </source>
</evidence>
<sequence length="62" mass="6493">MFHPLLEIAVRALTYSLSSPGPMVCLALLVPLAAWAQSPDGPRDAAHPDAPVAPLVHPALQT</sequence>
<dbReference type="Proteomes" id="UP000003856">
    <property type="component" value="Unassembled WGS sequence"/>
</dbReference>
<keyword evidence="2" id="KW-1133">Transmembrane helix</keyword>
<protein>
    <submittedName>
        <fullName evidence="3">Uncharacterized protein</fullName>
    </submittedName>
</protein>
<feature type="transmembrane region" description="Helical" evidence="2">
    <location>
        <begin position="12"/>
        <end position="34"/>
    </location>
</feature>
<keyword evidence="2" id="KW-0472">Membrane</keyword>
<evidence type="ECO:0000256" key="1">
    <source>
        <dbReference type="SAM" id="MobiDB-lite"/>
    </source>
</evidence>